<organism evidence="1 2">
    <name type="scientific">Alternaria alternata</name>
    <name type="common">Alternaria rot fungus</name>
    <name type="synonym">Torula alternata</name>
    <dbReference type="NCBI Taxonomy" id="5599"/>
    <lineage>
        <taxon>Eukaryota</taxon>
        <taxon>Fungi</taxon>
        <taxon>Dikarya</taxon>
        <taxon>Ascomycota</taxon>
        <taxon>Pezizomycotina</taxon>
        <taxon>Dothideomycetes</taxon>
        <taxon>Pleosporomycetidae</taxon>
        <taxon>Pleosporales</taxon>
        <taxon>Pleosporineae</taxon>
        <taxon>Pleosporaceae</taxon>
        <taxon>Alternaria</taxon>
        <taxon>Alternaria sect. Alternaria</taxon>
        <taxon>Alternaria alternata complex</taxon>
    </lineage>
</organism>
<evidence type="ECO:0008006" key="3">
    <source>
        <dbReference type="Google" id="ProtNLM"/>
    </source>
</evidence>
<dbReference type="SUPFAM" id="SSF47794">
    <property type="entry name" value="Rad51 N-terminal domain-like"/>
    <property type="match status" value="1"/>
</dbReference>
<proteinExistence type="predicted"/>
<dbReference type="GeneID" id="29117354"/>
<name>A0A177D810_ALTAL</name>
<dbReference type="Pfam" id="PF14520">
    <property type="entry name" value="HHH_5"/>
    <property type="match status" value="1"/>
</dbReference>
<protein>
    <recommendedName>
        <fullName evidence="3">DNA recombination and repair protein Rad51-like C-terminal domain-containing protein</fullName>
    </recommendedName>
</protein>
<dbReference type="Proteomes" id="UP000077248">
    <property type="component" value="Unassembled WGS sequence"/>
</dbReference>
<dbReference type="EMBL" id="KV441494">
    <property type="protein sequence ID" value="OAG15242.1"/>
    <property type="molecule type" value="Genomic_DNA"/>
</dbReference>
<dbReference type="InterPro" id="IPR010995">
    <property type="entry name" value="DNA_repair_Rad51/TF_NusA_a-hlx"/>
</dbReference>
<dbReference type="RefSeq" id="XP_018380663.1">
    <property type="nucleotide sequence ID" value="XM_018531760.1"/>
</dbReference>
<keyword evidence="2" id="KW-1185">Reference proteome</keyword>
<accession>A0A177D810</accession>
<evidence type="ECO:0000313" key="2">
    <source>
        <dbReference type="Proteomes" id="UP000077248"/>
    </source>
</evidence>
<reference evidence="1 2" key="1">
    <citation type="submission" date="2016-05" db="EMBL/GenBank/DDBJ databases">
        <title>Comparative analysis of secretome profiles of manganese(II)-oxidizing ascomycete fungi.</title>
        <authorList>
            <consortium name="DOE Joint Genome Institute"/>
            <person name="Zeiner C.A."/>
            <person name="Purvine S.O."/>
            <person name="Zink E.M."/>
            <person name="Wu S."/>
            <person name="Pasa-Tolic L."/>
            <person name="Chaput D.L."/>
            <person name="Haridas S."/>
            <person name="Grigoriev I.V."/>
            <person name="Santelli C.M."/>
            <person name="Hansel C.M."/>
        </authorList>
    </citation>
    <scope>NUCLEOTIDE SEQUENCE [LARGE SCALE GENOMIC DNA]</scope>
    <source>
        <strain evidence="1 2">SRC1lrK2f</strain>
    </source>
</reference>
<dbReference type="AlphaFoldDB" id="A0A177D810"/>
<dbReference type="FunFam" id="1.10.150.20:FF:000056">
    <property type="entry name" value="Meiotic recombination protein DMC1"/>
    <property type="match status" value="1"/>
</dbReference>
<dbReference type="GO" id="GO:0000166">
    <property type="term" value="F:nucleotide binding"/>
    <property type="evidence" value="ECO:0007669"/>
    <property type="project" value="InterPro"/>
</dbReference>
<gene>
    <name evidence="1" type="ORF">CC77DRAFT_455206</name>
</gene>
<dbReference type="KEGG" id="aalt:CC77DRAFT_455206"/>
<dbReference type="VEuPathDB" id="FungiDB:CC77DRAFT_455206"/>
<dbReference type="Gene3D" id="1.10.150.20">
    <property type="entry name" value="5' to 3' exonuclease, C-terminal subdomain"/>
    <property type="match status" value="1"/>
</dbReference>
<sequence>MMPNKTALATAALFCLAVGVWRNRLSSLVSPSLDLALLSHSFQAVNSAPLIFDSIELSSSFLRCTCVPLSSLRGGRVGGGCAFLPQCYTDGTDLSAPVHRAFLRCLAFRRLSHYFFFHHLSLIPTFVPHTRSTRTLPCIAPFRLIPSHLPSRPTMGASSVASDDSNNDGGFIVDIDAIQAHGIGAVDISKLKSNGYYTIASVHSATRRNLLKIKGFSEIKVDKVKDAIAKCQVHH</sequence>
<evidence type="ECO:0000313" key="1">
    <source>
        <dbReference type="EMBL" id="OAG15242.1"/>
    </source>
</evidence>
<dbReference type="STRING" id="5599.A0A177D810"/>